<proteinExistence type="predicted"/>
<dbReference type="AlphaFoldDB" id="A0A3B3ZE16"/>
<reference evidence="2" key="2">
    <citation type="submission" date="2025-09" db="UniProtKB">
        <authorList>
            <consortium name="Ensembl"/>
        </authorList>
    </citation>
    <scope>IDENTIFICATION</scope>
</reference>
<keyword evidence="1" id="KW-0472">Membrane</keyword>
<accession>A0A3B3ZE16</accession>
<protein>
    <submittedName>
        <fullName evidence="2">Uncharacterized protein</fullName>
    </submittedName>
</protein>
<dbReference type="Ensembl" id="ENSPMGT00000002971.1">
    <property type="protein sequence ID" value="ENSPMGP00000002802.1"/>
    <property type="gene ID" value="ENSPMGG00000002451.1"/>
</dbReference>
<dbReference type="Proteomes" id="UP000261520">
    <property type="component" value="Unplaced"/>
</dbReference>
<reference evidence="2" key="1">
    <citation type="submission" date="2025-08" db="UniProtKB">
        <authorList>
            <consortium name="Ensembl"/>
        </authorList>
    </citation>
    <scope>IDENTIFICATION</scope>
</reference>
<keyword evidence="3" id="KW-1185">Reference proteome</keyword>
<sequence length="88" mass="10044">FLCFLVVFSRYDFTLCYVLLLILGLDLLMFVVFSSFYYSHMADVGYGSLGALLFSLMMTGSMSHRVKRSSTPPLHLLFISSNQRRVCV</sequence>
<evidence type="ECO:0000256" key="1">
    <source>
        <dbReference type="SAM" id="Phobius"/>
    </source>
</evidence>
<evidence type="ECO:0000313" key="3">
    <source>
        <dbReference type="Proteomes" id="UP000261520"/>
    </source>
</evidence>
<evidence type="ECO:0000313" key="2">
    <source>
        <dbReference type="Ensembl" id="ENSPMGP00000002802.1"/>
    </source>
</evidence>
<feature type="transmembrane region" description="Helical" evidence="1">
    <location>
        <begin position="44"/>
        <end position="62"/>
    </location>
</feature>
<feature type="transmembrane region" description="Helical" evidence="1">
    <location>
        <begin position="15"/>
        <end position="38"/>
    </location>
</feature>
<keyword evidence="1" id="KW-1133">Transmembrane helix</keyword>
<keyword evidence="1" id="KW-0812">Transmembrane</keyword>
<organism evidence="2 3">
    <name type="scientific">Periophthalmus magnuspinnatus</name>
    <dbReference type="NCBI Taxonomy" id="409849"/>
    <lineage>
        <taxon>Eukaryota</taxon>
        <taxon>Metazoa</taxon>
        <taxon>Chordata</taxon>
        <taxon>Craniata</taxon>
        <taxon>Vertebrata</taxon>
        <taxon>Euteleostomi</taxon>
        <taxon>Actinopterygii</taxon>
        <taxon>Neopterygii</taxon>
        <taxon>Teleostei</taxon>
        <taxon>Neoteleostei</taxon>
        <taxon>Acanthomorphata</taxon>
        <taxon>Gobiaria</taxon>
        <taxon>Gobiiformes</taxon>
        <taxon>Gobioidei</taxon>
        <taxon>Gobiidae</taxon>
        <taxon>Oxudercinae</taxon>
        <taxon>Periophthalmus</taxon>
    </lineage>
</organism>
<name>A0A3B3ZE16_9GOBI</name>